<dbReference type="PANTHER" id="PTHR42850">
    <property type="entry name" value="METALLOPHOSPHOESTERASE"/>
    <property type="match status" value="1"/>
</dbReference>
<name>A0A4D7B4V7_9HYPH</name>
<dbReference type="AlphaFoldDB" id="A0A4D7B4V7"/>
<evidence type="ECO:0000259" key="2">
    <source>
        <dbReference type="Pfam" id="PF00149"/>
    </source>
</evidence>
<evidence type="ECO:0000313" key="4">
    <source>
        <dbReference type="Proteomes" id="UP000298781"/>
    </source>
</evidence>
<accession>A0A4D7B4V7</accession>
<evidence type="ECO:0000313" key="3">
    <source>
        <dbReference type="EMBL" id="QCI68839.1"/>
    </source>
</evidence>
<proteinExistence type="predicted"/>
<dbReference type="GO" id="GO:0110154">
    <property type="term" value="P:RNA decapping"/>
    <property type="evidence" value="ECO:0007669"/>
    <property type="project" value="TreeGrafter"/>
</dbReference>
<dbReference type="KEGG" id="pstg:E8M01_34180"/>
<dbReference type="Proteomes" id="UP000298781">
    <property type="component" value="Chromosome"/>
</dbReference>
<dbReference type="InterPro" id="IPR050126">
    <property type="entry name" value="Ap4A_hydrolase"/>
</dbReference>
<organism evidence="3 4">
    <name type="scientific">Phreatobacter stygius</name>
    <dbReference type="NCBI Taxonomy" id="1940610"/>
    <lineage>
        <taxon>Bacteria</taxon>
        <taxon>Pseudomonadati</taxon>
        <taxon>Pseudomonadota</taxon>
        <taxon>Alphaproteobacteria</taxon>
        <taxon>Hyphomicrobiales</taxon>
        <taxon>Phreatobacteraceae</taxon>
        <taxon>Phreatobacter</taxon>
    </lineage>
</organism>
<dbReference type="PANTHER" id="PTHR42850:SF4">
    <property type="entry name" value="ZINC-DEPENDENT ENDOPOLYPHOSPHATASE"/>
    <property type="match status" value="1"/>
</dbReference>
<keyword evidence="4" id="KW-1185">Reference proteome</keyword>
<dbReference type="GO" id="GO:0008803">
    <property type="term" value="F:bis(5'-nucleosyl)-tetraphosphatase (symmetrical) activity"/>
    <property type="evidence" value="ECO:0007669"/>
    <property type="project" value="TreeGrafter"/>
</dbReference>
<dbReference type="InterPro" id="IPR029052">
    <property type="entry name" value="Metallo-depent_PP-like"/>
</dbReference>
<gene>
    <name evidence="3" type="ORF">E8M01_34180</name>
</gene>
<protein>
    <submittedName>
        <fullName evidence="3">Serine/threonine protein phosphatase</fullName>
    </submittedName>
</protein>
<dbReference type="InterPro" id="IPR004843">
    <property type="entry name" value="Calcineurin-like_PHP"/>
</dbReference>
<feature type="domain" description="Calcineurin-like phosphoesterase" evidence="2">
    <location>
        <begin position="30"/>
        <end position="205"/>
    </location>
</feature>
<dbReference type="OrthoDB" id="9807890at2"/>
<dbReference type="Gene3D" id="3.60.21.10">
    <property type="match status" value="1"/>
</dbReference>
<dbReference type="EMBL" id="CP039690">
    <property type="protein sequence ID" value="QCI68839.1"/>
    <property type="molecule type" value="Genomic_DNA"/>
</dbReference>
<feature type="region of interest" description="Disordered" evidence="1">
    <location>
        <begin position="192"/>
        <end position="212"/>
    </location>
</feature>
<sequence>MHGHGAAAAGRLAAARTSAWGCRSMPMTYAIADLHGRHDLLIAAFDAVEAHAGPEPATIVTLGDYVDRGPSSAEVVATLMRGARRAGDRLICLKGNHDLMMWSALTGRAAPDHWLDNGGRDTLASYGDDGQAGFRPEVVPEDHVAWIGALPLMHVDDGHVFVHAGIDPAVSLDQQTVPTLLCKRYHDRDEGSGPLHVVHGHDKQEHGPLRLDGRTNLDTHAWRTGRLVIGVFEARRPHAVGLIEVRGAPMNDAEGHHA</sequence>
<feature type="compositionally biased region" description="Basic and acidic residues" evidence="1">
    <location>
        <begin position="199"/>
        <end position="212"/>
    </location>
</feature>
<dbReference type="SUPFAM" id="SSF56300">
    <property type="entry name" value="Metallo-dependent phosphatases"/>
    <property type="match status" value="1"/>
</dbReference>
<evidence type="ECO:0000256" key="1">
    <source>
        <dbReference type="SAM" id="MobiDB-lite"/>
    </source>
</evidence>
<reference evidence="3 4" key="1">
    <citation type="submission" date="2019-04" db="EMBL/GenBank/DDBJ databases">
        <title>Phreatobacter aquaticus sp. nov.</title>
        <authorList>
            <person name="Choi A."/>
        </authorList>
    </citation>
    <scope>NUCLEOTIDE SEQUENCE [LARGE SCALE GENOMIC DNA]</scope>
    <source>
        <strain evidence="3 4">KCTC 52518</strain>
    </source>
</reference>
<dbReference type="GO" id="GO:0005737">
    <property type="term" value="C:cytoplasm"/>
    <property type="evidence" value="ECO:0007669"/>
    <property type="project" value="TreeGrafter"/>
</dbReference>
<dbReference type="Pfam" id="PF00149">
    <property type="entry name" value="Metallophos"/>
    <property type="match status" value="1"/>
</dbReference>
<dbReference type="CDD" id="cd00144">
    <property type="entry name" value="MPP_PPP_family"/>
    <property type="match status" value="1"/>
</dbReference>
<dbReference type="GO" id="GO:0016791">
    <property type="term" value="F:phosphatase activity"/>
    <property type="evidence" value="ECO:0007669"/>
    <property type="project" value="TreeGrafter"/>
</dbReference>